<name>A0A7S1YEE6_9STRA</name>
<dbReference type="AlphaFoldDB" id="A0A7S1YEE6"/>
<accession>A0A7S1YEE6</accession>
<protein>
    <submittedName>
        <fullName evidence="1">Uncharacterized protein</fullName>
    </submittedName>
</protein>
<proteinExistence type="predicted"/>
<dbReference type="EMBL" id="HBGK01035906">
    <property type="protein sequence ID" value="CAD9294615.1"/>
    <property type="molecule type" value="Transcribed_RNA"/>
</dbReference>
<gene>
    <name evidence="1" type="ORF">GOCE00092_LOCUS18604</name>
</gene>
<organism evidence="1">
    <name type="scientific">Grammatophora oceanica</name>
    <dbReference type="NCBI Taxonomy" id="210454"/>
    <lineage>
        <taxon>Eukaryota</taxon>
        <taxon>Sar</taxon>
        <taxon>Stramenopiles</taxon>
        <taxon>Ochrophyta</taxon>
        <taxon>Bacillariophyta</taxon>
        <taxon>Fragilariophyceae</taxon>
        <taxon>Fragilariophycidae</taxon>
        <taxon>Rhabdonematales</taxon>
        <taxon>Grammatophoraceae</taxon>
        <taxon>Grammatophora</taxon>
    </lineage>
</organism>
<evidence type="ECO:0000313" key="1">
    <source>
        <dbReference type="EMBL" id="CAD9294615.1"/>
    </source>
</evidence>
<reference evidence="1" key="1">
    <citation type="submission" date="2021-01" db="EMBL/GenBank/DDBJ databases">
        <authorList>
            <person name="Corre E."/>
            <person name="Pelletier E."/>
            <person name="Niang G."/>
            <person name="Scheremetjew M."/>
            <person name="Finn R."/>
            <person name="Kale V."/>
            <person name="Holt S."/>
            <person name="Cochrane G."/>
            <person name="Meng A."/>
            <person name="Brown T."/>
            <person name="Cohen L."/>
        </authorList>
    </citation>
    <scope>NUCLEOTIDE SEQUENCE</scope>
    <source>
        <strain evidence="1">CCMP 410</strain>
    </source>
</reference>
<sequence>MVFNNAVSLCFPPRWSKMGTKLDGDSRPRVCGLTSTQIMLSIGSDIDIATDWIYYESLKNNEDIPKILITLEYICCIFATIVWLMQVLEGRIFKRVAKVFGFDLTKKQILEWGLWIEDIPQILMSATIMFLYDFSYQGLVNVAISVYDGYQKFVALRDGDFEEEEEYEEVPEEITV</sequence>